<organism evidence="7 8">
    <name type="scientific">Pilimelia columellifera subsp. columellifera</name>
    <dbReference type="NCBI Taxonomy" id="706583"/>
    <lineage>
        <taxon>Bacteria</taxon>
        <taxon>Bacillati</taxon>
        <taxon>Actinomycetota</taxon>
        <taxon>Actinomycetes</taxon>
        <taxon>Micromonosporales</taxon>
        <taxon>Micromonosporaceae</taxon>
        <taxon>Pilimelia</taxon>
    </lineage>
</organism>
<dbReference type="SUPFAM" id="SSF46785">
    <property type="entry name" value="Winged helix' DNA-binding domain"/>
    <property type="match status" value="1"/>
</dbReference>
<evidence type="ECO:0000256" key="5">
    <source>
        <dbReference type="ARBA" id="ARBA00023163"/>
    </source>
</evidence>
<dbReference type="SUPFAM" id="SSF53383">
    <property type="entry name" value="PLP-dependent transferases"/>
    <property type="match status" value="1"/>
</dbReference>
<dbReference type="EMBL" id="BAAARY010000002">
    <property type="protein sequence ID" value="GAA2513483.1"/>
    <property type="molecule type" value="Genomic_DNA"/>
</dbReference>
<keyword evidence="8" id="KW-1185">Reference proteome</keyword>
<reference evidence="7 8" key="1">
    <citation type="journal article" date="2019" name="Int. J. Syst. Evol. Microbiol.">
        <title>The Global Catalogue of Microorganisms (GCM) 10K type strain sequencing project: providing services to taxonomists for standard genome sequencing and annotation.</title>
        <authorList>
            <consortium name="The Broad Institute Genomics Platform"/>
            <consortium name="The Broad Institute Genome Sequencing Center for Infectious Disease"/>
            <person name="Wu L."/>
            <person name="Ma J."/>
        </authorList>
    </citation>
    <scope>NUCLEOTIDE SEQUENCE [LARGE SCALE GENOMIC DNA]</scope>
    <source>
        <strain evidence="7 8">JCM 3367</strain>
    </source>
</reference>
<dbReference type="GO" id="GO:0008483">
    <property type="term" value="F:transaminase activity"/>
    <property type="evidence" value="ECO:0007669"/>
    <property type="project" value="UniProtKB-KW"/>
</dbReference>
<sequence>MFWYNFQIVSRHYQITGASAAALVASIETGVHTGALPAGTALPAVRALAADLGVAPGTVAKAYQDLRQRGIIETAGRNGTRVRPRPPVTHHSALAAAPAGVTDLSVGDPDPRLLPGYATALATLVDHPVTYRDGGPLPALVTAARERLRADGLPDGQIAITNGALDGIDRILAAHLRPGDRVAVEDPGWANLLDLLAAHGLRPVSLPVDDAGPTADGLRRALTNRPSAVIITSRAQNPTGGAVTADRARALAALLRAHPDLLTIEDDHAAELAHEPLSVVAGATGRWAFVRSVSKPYGPDLRLAVVTGDPDTVARVDGRLRITAGWVSTLLQRLVLALWTDPDVTATLTTARDSYAHRRLALVAALADRGVAAHGRTGINVWIPVPDETAAVAGLRDHGYAVAPGARHRTASPAGIRVTVSPLEPGDIATFADAVAAALRGPAGGSTR</sequence>
<dbReference type="Gene3D" id="3.90.1150.10">
    <property type="entry name" value="Aspartate Aminotransferase, domain 1"/>
    <property type="match status" value="1"/>
</dbReference>
<keyword evidence="3" id="KW-0805">Transcription regulation</keyword>
<evidence type="ECO:0000256" key="4">
    <source>
        <dbReference type="ARBA" id="ARBA00023125"/>
    </source>
</evidence>
<comment type="caution">
    <text evidence="7">The sequence shown here is derived from an EMBL/GenBank/DDBJ whole genome shotgun (WGS) entry which is preliminary data.</text>
</comment>
<protein>
    <submittedName>
        <fullName evidence="7">Aminotransferase class I/II-fold pyridoxal phosphate-dependent enzyme</fullName>
    </submittedName>
</protein>
<keyword evidence="4" id="KW-0238">DNA-binding</keyword>
<dbReference type="PANTHER" id="PTHR46577:SF1">
    <property type="entry name" value="HTH-TYPE TRANSCRIPTIONAL REGULATORY PROTEIN GABR"/>
    <property type="match status" value="1"/>
</dbReference>
<dbReference type="InterPro" id="IPR051446">
    <property type="entry name" value="HTH_trans_reg/aminotransferase"/>
</dbReference>
<evidence type="ECO:0000256" key="1">
    <source>
        <dbReference type="ARBA" id="ARBA00005384"/>
    </source>
</evidence>
<keyword evidence="5" id="KW-0804">Transcription</keyword>
<name>A0ABN3N2X8_9ACTN</name>
<keyword evidence="7" id="KW-0808">Transferase</keyword>
<dbReference type="InterPro" id="IPR015421">
    <property type="entry name" value="PyrdxlP-dep_Trfase_major"/>
</dbReference>
<evidence type="ECO:0000313" key="8">
    <source>
        <dbReference type="Proteomes" id="UP001499978"/>
    </source>
</evidence>
<evidence type="ECO:0000313" key="7">
    <source>
        <dbReference type="EMBL" id="GAA2513483.1"/>
    </source>
</evidence>
<proteinExistence type="inferred from homology"/>
<gene>
    <name evidence="7" type="ORF">GCM10010201_06480</name>
</gene>
<evidence type="ECO:0000256" key="3">
    <source>
        <dbReference type="ARBA" id="ARBA00023015"/>
    </source>
</evidence>
<keyword evidence="7" id="KW-0032">Aminotransferase</keyword>
<keyword evidence="2" id="KW-0663">Pyridoxal phosphate</keyword>
<evidence type="ECO:0000256" key="2">
    <source>
        <dbReference type="ARBA" id="ARBA00022898"/>
    </source>
</evidence>
<dbReference type="Proteomes" id="UP001499978">
    <property type="component" value="Unassembled WGS sequence"/>
</dbReference>
<dbReference type="InterPro" id="IPR036390">
    <property type="entry name" value="WH_DNA-bd_sf"/>
</dbReference>
<dbReference type="Pfam" id="PF00392">
    <property type="entry name" value="GntR"/>
    <property type="match status" value="1"/>
</dbReference>
<feature type="domain" description="HTH gntR-type" evidence="6">
    <location>
        <begin position="17"/>
        <end position="85"/>
    </location>
</feature>
<dbReference type="InterPro" id="IPR000524">
    <property type="entry name" value="Tscrpt_reg_HTH_GntR"/>
</dbReference>
<dbReference type="CDD" id="cd00609">
    <property type="entry name" value="AAT_like"/>
    <property type="match status" value="1"/>
</dbReference>
<dbReference type="InterPro" id="IPR015422">
    <property type="entry name" value="PyrdxlP-dep_Trfase_small"/>
</dbReference>
<dbReference type="CDD" id="cd07377">
    <property type="entry name" value="WHTH_GntR"/>
    <property type="match status" value="1"/>
</dbReference>
<dbReference type="SMART" id="SM00345">
    <property type="entry name" value="HTH_GNTR"/>
    <property type="match status" value="1"/>
</dbReference>
<dbReference type="Gene3D" id="1.10.10.10">
    <property type="entry name" value="Winged helix-like DNA-binding domain superfamily/Winged helix DNA-binding domain"/>
    <property type="match status" value="1"/>
</dbReference>
<dbReference type="PANTHER" id="PTHR46577">
    <property type="entry name" value="HTH-TYPE TRANSCRIPTIONAL REGULATORY PROTEIN GABR"/>
    <property type="match status" value="1"/>
</dbReference>
<dbReference type="Gene3D" id="3.40.640.10">
    <property type="entry name" value="Type I PLP-dependent aspartate aminotransferase-like (Major domain)"/>
    <property type="match status" value="1"/>
</dbReference>
<accession>A0ABN3N2X8</accession>
<comment type="similarity">
    <text evidence="1">In the C-terminal section; belongs to the class-I pyridoxal-phosphate-dependent aminotransferase family.</text>
</comment>
<dbReference type="InterPro" id="IPR015424">
    <property type="entry name" value="PyrdxlP-dep_Trfase"/>
</dbReference>
<evidence type="ECO:0000259" key="6">
    <source>
        <dbReference type="PROSITE" id="PS50949"/>
    </source>
</evidence>
<dbReference type="InterPro" id="IPR036388">
    <property type="entry name" value="WH-like_DNA-bd_sf"/>
</dbReference>
<dbReference type="InterPro" id="IPR004839">
    <property type="entry name" value="Aminotransferase_I/II_large"/>
</dbReference>
<dbReference type="Pfam" id="PF00155">
    <property type="entry name" value="Aminotran_1_2"/>
    <property type="match status" value="1"/>
</dbReference>
<dbReference type="PROSITE" id="PS50949">
    <property type="entry name" value="HTH_GNTR"/>
    <property type="match status" value="1"/>
</dbReference>